<dbReference type="GO" id="GO:0006508">
    <property type="term" value="P:proteolysis"/>
    <property type="evidence" value="ECO:0007669"/>
    <property type="project" value="UniProtKB-KW"/>
</dbReference>
<dbReference type="PANTHER" id="PTHR30624">
    <property type="entry name" value="UNCHARACTERIZED PROTEIN TLDD AND PMBA"/>
    <property type="match status" value="1"/>
</dbReference>
<evidence type="ECO:0000313" key="3">
    <source>
        <dbReference type="EMBL" id="MBB4798341.1"/>
    </source>
</evidence>
<dbReference type="InterPro" id="IPR036059">
    <property type="entry name" value="TldD/PmbA_sf"/>
</dbReference>
<keyword evidence="4" id="KW-1185">Reference proteome</keyword>
<dbReference type="Pfam" id="PF19289">
    <property type="entry name" value="PmbA_TldD_3rd"/>
    <property type="match status" value="1"/>
</dbReference>
<sequence>MMIASTKRGLYAANFGGGQVLSTNGKFVFQRTEAYLIKDGRISAPVLGDPSLTVFGKSGQGVPGGIG</sequence>
<comment type="similarity">
    <text evidence="1">Belongs to the peptidase U62 family.</text>
</comment>
<organism evidence="3 4">
    <name type="scientific">Brevundimonas bullata</name>
    <dbReference type="NCBI Taxonomy" id="13160"/>
    <lineage>
        <taxon>Bacteria</taxon>
        <taxon>Pseudomonadati</taxon>
        <taxon>Pseudomonadota</taxon>
        <taxon>Alphaproteobacteria</taxon>
        <taxon>Caulobacterales</taxon>
        <taxon>Caulobacteraceae</taxon>
        <taxon>Brevundimonas</taxon>
    </lineage>
</organism>
<dbReference type="EMBL" id="JACHKY010000003">
    <property type="protein sequence ID" value="MBB4798341.1"/>
    <property type="molecule type" value="Genomic_DNA"/>
</dbReference>
<evidence type="ECO:0000313" key="4">
    <source>
        <dbReference type="Proteomes" id="UP000539957"/>
    </source>
</evidence>
<dbReference type="Proteomes" id="UP000539957">
    <property type="component" value="Unassembled WGS sequence"/>
</dbReference>
<dbReference type="InterPro" id="IPR051463">
    <property type="entry name" value="Peptidase_U62_metallo"/>
</dbReference>
<dbReference type="SUPFAM" id="SSF111283">
    <property type="entry name" value="Putative modulator of DNA gyrase, PmbA/TldD"/>
    <property type="match status" value="1"/>
</dbReference>
<reference evidence="3 4" key="1">
    <citation type="submission" date="2020-08" db="EMBL/GenBank/DDBJ databases">
        <title>Functional genomics of gut bacteria from endangered species of beetles.</title>
        <authorList>
            <person name="Carlos-Shanley C."/>
        </authorList>
    </citation>
    <scope>NUCLEOTIDE SEQUENCE [LARGE SCALE GENOMIC DNA]</scope>
    <source>
        <strain evidence="3 4">S00123</strain>
    </source>
</reference>
<evidence type="ECO:0000256" key="1">
    <source>
        <dbReference type="ARBA" id="ARBA00005836"/>
    </source>
</evidence>
<evidence type="ECO:0000259" key="2">
    <source>
        <dbReference type="Pfam" id="PF19289"/>
    </source>
</evidence>
<keyword evidence="3" id="KW-0378">Hydrolase</keyword>
<dbReference type="PANTHER" id="PTHR30624:SF4">
    <property type="entry name" value="METALLOPROTEASE TLDD"/>
    <property type="match status" value="1"/>
</dbReference>
<accession>A0A7W7IPY8</accession>
<protein>
    <submittedName>
        <fullName evidence="3">Putative Zn-dependent protease</fullName>
    </submittedName>
</protein>
<gene>
    <name evidence="3" type="ORF">HNP32_002085</name>
</gene>
<comment type="caution">
    <text evidence="3">The sequence shown here is derived from an EMBL/GenBank/DDBJ whole genome shotgun (WGS) entry which is preliminary data.</text>
</comment>
<feature type="domain" description="Metalloprotease TldD/E C-terminal" evidence="2">
    <location>
        <begin position="2"/>
        <end position="46"/>
    </location>
</feature>
<proteinExistence type="inferred from homology"/>
<dbReference type="GO" id="GO:0008237">
    <property type="term" value="F:metallopeptidase activity"/>
    <property type="evidence" value="ECO:0007669"/>
    <property type="project" value="InterPro"/>
</dbReference>
<dbReference type="GO" id="GO:0005829">
    <property type="term" value="C:cytosol"/>
    <property type="evidence" value="ECO:0007669"/>
    <property type="project" value="TreeGrafter"/>
</dbReference>
<dbReference type="AlphaFoldDB" id="A0A7W7IPY8"/>
<dbReference type="InterPro" id="IPR045569">
    <property type="entry name" value="Metalloprtase-TldD/E_C"/>
</dbReference>
<keyword evidence="3" id="KW-0645">Protease</keyword>
<name>A0A7W7IPY8_9CAUL</name>